<dbReference type="Proteomes" id="UP000190460">
    <property type="component" value="Unassembled WGS sequence"/>
</dbReference>
<gene>
    <name evidence="2" type="ORF">SAMN02745130_03108</name>
</gene>
<feature type="compositionally biased region" description="Polar residues" evidence="1">
    <location>
        <begin position="15"/>
        <end position="29"/>
    </location>
</feature>
<keyword evidence="3" id="KW-1185">Reference proteome</keyword>
<evidence type="ECO:0000256" key="1">
    <source>
        <dbReference type="SAM" id="MobiDB-lite"/>
    </source>
</evidence>
<sequence length="196" mass="20027">MTKGIFNYQVPGRTPATNENKTATTPVSAHATKQYQTSVSGNSEQLSNANSLISSLLQNILQKLGLGHGDSGSKPSTPATPTPKPDVTTLALGEEDGGIKNPPDVTTLALGEEDGGIKNPPDVTTLALGEEDGGIKNPPDVTTLALGEEDGGIKNPPDVTTLALGEEDGGLTKALGEEGNHQTPQIAVCPKPSLAS</sequence>
<evidence type="ECO:0000313" key="3">
    <source>
        <dbReference type="Proteomes" id="UP000190460"/>
    </source>
</evidence>
<evidence type="ECO:0000313" key="2">
    <source>
        <dbReference type="EMBL" id="SKA90174.1"/>
    </source>
</evidence>
<accession>A0A1T4XKZ0</accession>
<dbReference type="EMBL" id="FUYB01000019">
    <property type="protein sequence ID" value="SKA90174.1"/>
    <property type="molecule type" value="Genomic_DNA"/>
</dbReference>
<feature type="region of interest" description="Disordered" evidence="1">
    <location>
        <begin position="127"/>
        <end position="159"/>
    </location>
</feature>
<reference evidence="2 3" key="1">
    <citation type="submission" date="2017-02" db="EMBL/GenBank/DDBJ databases">
        <authorList>
            <person name="Peterson S.W."/>
        </authorList>
    </citation>
    <scope>NUCLEOTIDE SEQUENCE [LARGE SCALE GENOMIC DNA]</scope>
    <source>
        <strain evidence="2 3">ATCC 49788</strain>
    </source>
</reference>
<dbReference type="AlphaFoldDB" id="A0A1T4XKZ0"/>
<feature type="region of interest" description="Disordered" evidence="1">
    <location>
        <begin position="1"/>
        <end position="29"/>
    </location>
</feature>
<feature type="region of interest" description="Disordered" evidence="1">
    <location>
        <begin position="66"/>
        <end position="107"/>
    </location>
</feature>
<dbReference type="RefSeq" id="WP_200807111.1">
    <property type="nucleotide sequence ID" value="NZ_FUYB01000019.1"/>
</dbReference>
<protein>
    <submittedName>
        <fullName evidence="2">Uncharacterized protein</fullName>
    </submittedName>
</protein>
<organism evidence="2 3">
    <name type="scientific">Thiothrix eikelboomii</name>
    <dbReference type="NCBI Taxonomy" id="92487"/>
    <lineage>
        <taxon>Bacteria</taxon>
        <taxon>Pseudomonadati</taxon>
        <taxon>Pseudomonadota</taxon>
        <taxon>Gammaproteobacteria</taxon>
        <taxon>Thiotrichales</taxon>
        <taxon>Thiotrichaceae</taxon>
        <taxon>Thiothrix</taxon>
    </lineage>
</organism>
<proteinExistence type="predicted"/>
<feature type="region of interest" description="Disordered" evidence="1">
    <location>
        <begin position="171"/>
        <end position="196"/>
    </location>
</feature>
<name>A0A1T4XKZ0_9GAMM</name>